<proteinExistence type="predicted"/>
<dbReference type="EMBL" id="GBXM01102758">
    <property type="protein sequence ID" value="JAH05819.1"/>
    <property type="molecule type" value="Transcribed_RNA"/>
</dbReference>
<organism evidence="1">
    <name type="scientific">Anguilla anguilla</name>
    <name type="common">European freshwater eel</name>
    <name type="synonym">Muraena anguilla</name>
    <dbReference type="NCBI Taxonomy" id="7936"/>
    <lineage>
        <taxon>Eukaryota</taxon>
        <taxon>Metazoa</taxon>
        <taxon>Chordata</taxon>
        <taxon>Craniata</taxon>
        <taxon>Vertebrata</taxon>
        <taxon>Euteleostomi</taxon>
        <taxon>Actinopterygii</taxon>
        <taxon>Neopterygii</taxon>
        <taxon>Teleostei</taxon>
        <taxon>Anguilliformes</taxon>
        <taxon>Anguillidae</taxon>
        <taxon>Anguilla</taxon>
    </lineage>
</organism>
<sequence>MTENKCETQHPAQDHLQGVFHQTANSAHIQVRYAFLKTLQNNLFKPINCTGITHHHCHCRRTTR</sequence>
<reference evidence="1" key="1">
    <citation type="submission" date="2014-11" db="EMBL/GenBank/DDBJ databases">
        <authorList>
            <person name="Amaro Gonzalez C."/>
        </authorList>
    </citation>
    <scope>NUCLEOTIDE SEQUENCE</scope>
</reference>
<protein>
    <submittedName>
        <fullName evidence="1">Uncharacterized protein</fullName>
    </submittedName>
</protein>
<accession>A0A0E9PMV8</accession>
<evidence type="ECO:0000313" key="1">
    <source>
        <dbReference type="EMBL" id="JAH05819.1"/>
    </source>
</evidence>
<name>A0A0E9PMV8_ANGAN</name>
<reference evidence="1" key="2">
    <citation type="journal article" date="2015" name="Fish Shellfish Immunol.">
        <title>Early steps in the European eel (Anguilla anguilla)-Vibrio vulnificus interaction in the gills: Role of the RtxA13 toxin.</title>
        <authorList>
            <person name="Callol A."/>
            <person name="Pajuelo D."/>
            <person name="Ebbesson L."/>
            <person name="Teles M."/>
            <person name="MacKenzie S."/>
            <person name="Amaro C."/>
        </authorList>
    </citation>
    <scope>NUCLEOTIDE SEQUENCE</scope>
</reference>
<dbReference type="AlphaFoldDB" id="A0A0E9PMV8"/>